<accession>A0A561VY62</accession>
<dbReference type="AlphaFoldDB" id="A0A561VY62"/>
<name>A0A561VY62_9ACTN</name>
<sequence length="51" mass="5592">MYTYVVPADFAPTAERCQAPQMTLLSLIETTSGQYSLLLEAGTTPVDDLIR</sequence>
<keyword evidence="2" id="KW-1185">Reference proteome</keyword>
<comment type="caution">
    <text evidence="1">The sequence shown here is derived from an EMBL/GenBank/DDBJ whole genome shotgun (WGS) entry which is preliminary data.</text>
</comment>
<dbReference type="EMBL" id="VIWZ01000001">
    <property type="protein sequence ID" value="TWG16532.1"/>
    <property type="molecule type" value="Genomic_DNA"/>
</dbReference>
<evidence type="ECO:0000313" key="1">
    <source>
        <dbReference type="EMBL" id="TWG16532.1"/>
    </source>
</evidence>
<organism evidence="1 2">
    <name type="scientific">Micromonospora taraxaci</name>
    <dbReference type="NCBI Taxonomy" id="1316803"/>
    <lineage>
        <taxon>Bacteria</taxon>
        <taxon>Bacillati</taxon>
        <taxon>Actinomycetota</taxon>
        <taxon>Actinomycetes</taxon>
        <taxon>Micromonosporales</taxon>
        <taxon>Micromonosporaceae</taxon>
        <taxon>Micromonospora</taxon>
    </lineage>
</organism>
<gene>
    <name evidence="1" type="ORF">FHU34_111871</name>
</gene>
<evidence type="ECO:0000313" key="2">
    <source>
        <dbReference type="Proteomes" id="UP000317685"/>
    </source>
</evidence>
<dbReference type="Proteomes" id="UP000317685">
    <property type="component" value="Unassembled WGS sequence"/>
</dbReference>
<reference evidence="1 2" key="1">
    <citation type="submission" date="2019-06" db="EMBL/GenBank/DDBJ databases">
        <title>Sequencing the genomes of 1000 actinobacteria strains.</title>
        <authorList>
            <person name="Klenk H.-P."/>
        </authorList>
    </citation>
    <scope>NUCLEOTIDE SEQUENCE [LARGE SCALE GENOMIC DNA]</scope>
    <source>
        <strain evidence="1 2">DSM 45885</strain>
    </source>
</reference>
<proteinExistence type="predicted"/>
<protein>
    <submittedName>
        <fullName evidence="1">Uncharacterized protein</fullName>
    </submittedName>
</protein>